<organism evidence="1">
    <name type="scientific">viral metagenome</name>
    <dbReference type="NCBI Taxonomy" id="1070528"/>
    <lineage>
        <taxon>unclassified sequences</taxon>
        <taxon>metagenomes</taxon>
        <taxon>organismal metagenomes</taxon>
    </lineage>
</organism>
<dbReference type="AlphaFoldDB" id="A0A6C0BGU5"/>
<protein>
    <submittedName>
        <fullName evidence="1">Uncharacterized protein</fullName>
    </submittedName>
</protein>
<accession>A0A6C0BGU5</accession>
<dbReference type="EMBL" id="MN739146">
    <property type="protein sequence ID" value="QHS90779.1"/>
    <property type="molecule type" value="Genomic_DNA"/>
</dbReference>
<sequence>MTCKVFALITDNGENSFMIVTIYTFIYEKFSNILDISDKSYILISSLQLKWRI</sequence>
<proteinExistence type="predicted"/>
<name>A0A6C0BGU5_9ZZZZ</name>
<evidence type="ECO:0000313" key="1">
    <source>
        <dbReference type="EMBL" id="QHS90779.1"/>
    </source>
</evidence>
<reference evidence="1" key="1">
    <citation type="journal article" date="2020" name="Nature">
        <title>Giant virus diversity and host interactions through global metagenomics.</title>
        <authorList>
            <person name="Schulz F."/>
            <person name="Roux S."/>
            <person name="Paez-Espino D."/>
            <person name="Jungbluth S."/>
            <person name="Walsh D.A."/>
            <person name="Denef V.J."/>
            <person name="McMahon K.D."/>
            <person name="Konstantinidis K.T."/>
            <person name="Eloe-Fadrosh E.A."/>
            <person name="Kyrpides N.C."/>
            <person name="Woyke T."/>
        </authorList>
    </citation>
    <scope>NUCLEOTIDE SEQUENCE</scope>
    <source>
        <strain evidence="1">GVMAG-M-3300010354-11</strain>
    </source>
</reference>